<dbReference type="STRING" id="1385510.GCA_000425205_00175"/>
<keyword evidence="2" id="KW-1185">Reference proteome</keyword>
<evidence type="ECO:0000313" key="1">
    <source>
        <dbReference type="EMBL" id="KGX94077.1"/>
    </source>
</evidence>
<name>A0A0A5IE26_9BACI</name>
<dbReference type="Pfam" id="PF22871">
    <property type="entry name" value="AimR"/>
    <property type="match status" value="1"/>
</dbReference>
<dbReference type="Proteomes" id="UP000030528">
    <property type="component" value="Unassembled WGS sequence"/>
</dbReference>
<gene>
    <name evidence="1" type="ORF">N781_01520</name>
</gene>
<sequence length="330" mass="38743">MKMEQELSLHSKSQIWAKVYGKSRTTAYLKEMILQQETDETIQSGLEFLQMNGYEWEFSQLYEEFMNSGEPMKEAWVRLYELQLLLGSRNSPYSAIREELETMEWFSAEQRCYGQFLLARVHYAMQSLHVIDVYNELVRQLDLLPISLLKGFLQLKKDRIQLHYHWKRNELIFARKIAYRSLRESTSTVHNSEVHMTLALTYLYESFEQSTYHLNEASSLVQQYKLRSLQSVLTKRVIPFVMAYNGRTNGITTTDVAERAHLLLAKGENEEALALLETIQDPTPLEHYYIGKAKGDIEILGQAYGRFIHEQSDHFYAKLPLYELNRLSNL</sequence>
<evidence type="ECO:0000313" key="2">
    <source>
        <dbReference type="Proteomes" id="UP000030528"/>
    </source>
</evidence>
<dbReference type="InterPro" id="IPR047705">
    <property type="entry name" value="AimR-like"/>
</dbReference>
<reference evidence="1 2" key="1">
    <citation type="submission" date="2013-08" db="EMBL/GenBank/DDBJ databases">
        <authorList>
            <person name="Huang J."/>
            <person name="Wang G."/>
        </authorList>
    </citation>
    <scope>NUCLEOTIDE SEQUENCE [LARGE SCALE GENOMIC DNA]</scope>
    <source>
        <strain evidence="1 2">JSM 076056</strain>
    </source>
</reference>
<dbReference type="AlphaFoldDB" id="A0A0A5IE26"/>
<dbReference type="OrthoDB" id="2692106at2"/>
<proteinExistence type="predicted"/>
<dbReference type="RefSeq" id="WP_026798996.1">
    <property type="nucleotide sequence ID" value="NZ_AULI01000001.1"/>
</dbReference>
<dbReference type="EMBL" id="AVPE01000001">
    <property type="protein sequence ID" value="KGX94077.1"/>
    <property type="molecule type" value="Genomic_DNA"/>
</dbReference>
<dbReference type="eggNOG" id="ENOG502Z9E0">
    <property type="taxonomic scope" value="Bacteria"/>
</dbReference>
<organism evidence="1 2">
    <name type="scientific">Pontibacillus halophilus JSM 076056 = DSM 19796</name>
    <dbReference type="NCBI Taxonomy" id="1385510"/>
    <lineage>
        <taxon>Bacteria</taxon>
        <taxon>Bacillati</taxon>
        <taxon>Bacillota</taxon>
        <taxon>Bacilli</taxon>
        <taxon>Bacillales</taxon>
        <taxon>Bacillaceae</taxon>
        <taxon>Pontibacillus</taxon>
    </lineage>
</organism>
<comment type="caution">
    <text evidence="1">The sequence shown here is derived from an EMBL/GenBank/DDBJ whole genome shotgun (WGS) entry which is preliminary data.</text>
</comment>
<protein>
    <submittedName>
        <fullName evidence="1">Uncharacterized protein</fullName>
    </submittedName>
</protein>
<accession>A0A0A5IE26</accession>
<dbReference type="NCBIfam" id="NF038310">
    <property type="entry name" value="lysogeny_AimR"/>
    <property type="match status" value="1"/>
</dbReference>